<evidence type="ECO:0000256" key="3">
    <source>
        <dbReference type="ARBA" id="ARBA00022884"/>
    </source>
</evidence>
<evidence type="ECO:0000256" key="4">
    <source>
        <dbReference type="ARBA" id="ARBA00023015"/>
    </source>
</evidence>
<dbReference type="RefSeq" id="WP_002548862.1">
    <property type="nucleotide sequence ID" value="NZ_JARJNT010000001.1"/>
</dbReference>
<accession>A0ABX9ICU9</accession>
<evidence type="ECO:0000259" key="8">
    <source>
        <dbReference type="Pfam" id="PF01029"/>
    </source>
</evidence>
<comment type="function">
    <text evidence="6">Involved in transcription antitermination. Required for transcription of ribosomal RNA (rRNA) genes. Binds specifically to the boxA antiterminator sequence of the ribosomal RNA (rrn) operons.</text>
</comment>
<evidence type="ECO:0000256" key="7">
    <source>
        <dbReference type="SAM" id="MobiDB-lite"/>
    </source>
</evidence>
<feature type="compositionally biased region" description="Low complexity" evidence="7">
    <location>
        <begin position="176"/>
        <end position="185"/>
    </location>
</feature>
<feature type="compositionally biased region" description="Basic and acidic residues" evidence="7">
    <location>
        <begin position="258"/>
        <end position="267"/>
    </location>
</feature>
<keyword evidence="10" id="KW-1185">Reference proteome</keyword>
<dbReference type="SUPFAM" id="SSF48013">
    <property type="entry name" value="NusB-like"/>
    <property type="match status" value="1"/>
</dbReference>
<evidence type="ECO:0000256" key="2">
    <source>
        <dbReference type="ARBA" id="ARBA00022814"/>
    </source>
</evidence>
<organism evidence="9 10">
    <name type="scientific">Cutibacterium namnetense</name>
    <dbReference type="NCBI Taxonomy" id="1574624"/>
    <lineage>
        <taxon>Bacteria</taxon>
        <taxon>Bacillati</taxon>
        <taxon>Actinomycetota</taxon>
        <taxon>Actinomycetes</taxon>
        <taxon>Propionibacteriales</taxon>
        <taxon>Propionibacteriaceae</taxon>
        <taxon>Cutibacterium</taxon>
    </lineage>
</organism>
<dbReference type="NCBIfam" id="TIGR01951">
    <property type="entry name" value="nusB"/>
    <property type="match status" value="1"/>
</dbReference>
<keyword evidence="3 6" id="KW-0694">RNA-binding</keyword>
<evidence type="ECO:0000256" key="6">
    <source>
        <dbReference type="HAMAP-Rule" id="MF_00073"/>
    </source>
</evidence>
<dbReference type="Proteomes" id="UP000256324">
    <property type="component" value="Unassembled WGS sequence"/>
</dbReference>
<dbReference type="Gene3D" id="1.10.940.10">
    <property type="entry name" value="NusB-like"/>
    <property type="match status" value="1"/>
</dbReference>
<keyword evidence="4 6" id="KW-0805">Transcription regulation</keyword>
<evidence type="ECO:0000256" key="5">
    <source>
        <dbReference type="ARBA" id="ARBA00023163"/>
    </source>
</evidence>
<keyword evidence="5 6" id="KW-0804">Transcription</keyword>
<name>A0ABX9ICU9_9ACTN</name>
<sequence length="267" mass="28033">MSANTVPTPNDEGPIEWIGDLEVKRVSGDIKKHADLSTRSKARKQALDILFEADLMGTDPLEVLAARPGVFTNPVRPFAADLVRGVAATQVGLDSILTDCLSEGWTLARMPRVDRILARLGAFEILHTDTPNPAVISEAIELSEEFSTDDSAPFLNGLLGAVIAHEPARAEDLPSDDAASSSLPVSDEDSDEDIEQPSSKIDDAESMSGGAHSDLSPAEVGNVDLASGNASDAEHSAAGTDVTDGENLTSEVDELATDLDKTDATDG</sequence>
<gene>
    <name evidence="6 9" type="primary">nusB</name>
    <name evidence="9" type="ORF">CP880_02700</name>
</gene>
<dbReference type="InterPro" id="IPR035926">
    <property type="entry name" value="NusB-like_sf"/>
</dbReference>
<keyword evidence="2 6" id="KW-0889">Transcription antitermination</keyword>
<evidence type="ECO:0000313" key="9">
    <source>
        <dbReference type="EMBL" id="REB70685.1"/>
    </source>
</evidence>
<evidence type="ECO:0000313" key="10">
    <source>
        <dbReference type="Proteomes" id="UP000256324"/>
    </source>
</evidence>
<feature type="domain" description="NusB/RsmB/TIM44" evidence="8">
    <location>
        <begin position="41"/>
        <end position="162"/>
    </location>
</feature>
<evidence type="ECO:0000256" key="1">
    <source>
        <dbReference type="ARBA" id="ARBA00005952"/>
    </source>
</evidence>
<dbReference type="InterPro" id="IPR011605">
    <property type="entry name" value="NusB_fam"/>
</dbReference>
<dbReference type="PANTHER" id="PTHR11078:SF3">
    <property type="entry name" value="ANTITERMINATION NUSB DOMAIN-CONTAINING PROTEIN"/>
    <property type="match status" value="1"/>
</dbReference>
<dbReference type="InterPro" id="IPR006027">
    <property type="entry name" value="NusB_RsmB_TIM44"/>
</dbReference>
<dbReference type="HAMAP" id="MF_00073">
    <property type="entry name" value="NusB"/>
    <property type="match status" value="1"/>
</dbReference>
<feature type="compositionally biased region" description="Acidic residues" evidence="7">
    <location>
        <begin position="186"/>
        <end position="195"/>
    </location>
</feature>
<feature type="region of interest" description="Disordered" evidence="7">
    <location>
        <begin position="169"/>
        <end position="267"/>
    </location>
</feature>
<reference evidence="9 10" key="1">
    <citation type="submission" date="2017-09" db="EMBL/GenBank/DDBJ databases">
        <authorList>
            <person name="Bumgarner R.E."/>
        </authorList>
    </citation>
    <scope>NUCLEOTIDE SEQUENCE [LARGE SCALE GENOMIC DNA]</scope>
    <source>
        <strain evidence="9 10">T34998</strain>
    </source>
</reference>
<dbReference type="PANTHER" id="PTHR11078">
    <property type="entry name" value="N UTILIZATION SUBSTANCE PROTEIN B-RELATED"/>
    <property type="match status" value="1"/>
</dbReference>
<dbReference type="Pfam" id="PF01029">
    <property type="entry name" value="NusB"/>
    <property type="match status" value="1"/>
</dbReference>
<comment type="caution">
    <text evidence="9">The sequence shown here is derived from an EMBL/GenBank/DDBJ whole genome shotgun (WGS) entry which is preliminary data.</text>
</comment>
<dbReference type="EMBL" id="PCZS01000001">
    <property type="protein sequence ID" value="REB70685.1"/>
    <property type="molecule type" value="Genomic_DNA"/>
</dbReference>
<proteinExistence type="inferred from homology"/>
<protein>
    <recommendedName>
        <fullName evidence="6">Transcription antitermination protein NusB</fullName>
    </recommendedName>
    <alternativeName>
        <fullName evidence="6">Antitermination factor NusB</fullName>
    </alternativeName>
</protein>
<comment type="similarity">
    <text evidence="1 6">Belongs to the NusB family.</text>
</comment>